<reference evidence="3" key="1">
    <citation type="journal article" date="2019" name="Int. J. Syst. Evol. Microbiol.">
        <title>The Global Catalogue of Microorganisms (GCM) 10K type strain sequencing project: providing services to taxonomists for standard genome sequencing and annotation.</title>
        <authorList>
            <consortium name="The Broad Institute Genomics Platform"/>
            <consortium name="The Broad Institute Genome Sequencing Center for Infectious Disease"/>
            <person name="Wu L."/>
            <person name="Ma J."/>
        </authorList>
    </citation>
    <scope>NUCLEOTIDE SEQUENCE [LARGE SCALE GENOMIC DNA]</scope>
    <source>
        <strain evidence="3">KLKA75</strain>
    </source>
</reference>
<sequence>MPDPRTPVPGAGVALREVDGVFAAARREATRPLRVRAATSSGRRADELSRLSGGEPFPLVAPCAGPPLAPPAGVLARALADVPPGVAMFAWAPDAAAGAGALASGGNPHTSQ</sequence>
<name>A0ABV9UB12_9ACTN</name>
<accession>A0ABV9UB12</accession>
<keyword evidence="3" id="KW-1185">Reference proteome</keyword>
<feature type="region of interest" description="Disordered" evidence="1">
    <location>
        <begin position="34"/>
        <end position="54"/>
    </location>
</feature>
<comment type="caution">
    <text evidence="2">The sequence shown here is derived from an EMBL/GenBank/DDBJ whole genome shotgun (WGS) entry which is preliminary data.</text>
</comment>
<dbReference type="EMBL" id="JBHSIT010000013">
    <property type="protein sequence ID" value="MFC4912795.1"/>
    <property type="molecule type" value="Genomic_DNA"/>
</dbReference>
<dbReference type="Proteomes" id="UP001595872">
    <property type="component" value="Unassembled WGS sequence"/>
</dbReference>
<dbReference type="RefSeq" id="WP_378263071.1">
    <property type="nucleotide sequence ID" value="NZ_JBHSIT010000013.1"/>
</dbReference>
<proteinExistence type="predicted"/>
<gene>
    <name evidence="2" type="ORF">ACFPCY_36230</name>
</gene>
<protein>
    <submittedName>
        <fullName evidence="2">Uncharacterized protein</fullName>
    </submittedName>
</protein>
<organism evidence="2 3">
    <name type="scientific">Actinomadura gamaensis</name>
    <dbReference type="NCBI Taxonomy" id="1763541"/>
    <lineage>
        <taxon>Bacteria</taxon>
        <taxon>Bacillati</taxon>
        <taxon>Actinomycetota</taxon>
        <taxon>Actinomycetes</taxon>
        <taxon>Streptosporangiales</taxon>
        <taxon>Thermomonosporaceae</taxon>
        <taxon>Actinomadura</taxon>
    </lineage>
</organism>
<evidence type="ECO:0000313" key="3">
    <source>
        <dbReference type="Proteomes" id="UP001595872"/>
    </source>
</evidence>
<evidence type="ECO:0000313" key="2">
    <source>
        <dbReference type="EMBL" id="MFC4912795.1"/>
    </source>
</evidence>
<evidence type="ECO:0000256" key="1">
    <source>
        <dbReference type="SAM" id="MobiDB-lite"/>
    </source>
</evidence>